<organism evidence="1 2">
    <name type="scientific">Enhygromyxa salina</name>
    <dbReference type="NCBI Taxonomy" id="215803"/>
    <lineage>
        <taxon>Bacteria</taxon>
        <taxon>Pseudomonadati</taxon>
        <taxon>Myxococcota</taxon>
        <taxon>Polyangia</taxon>
        <taxon>Nannocystales</taxon>
        <taxon>Nannocystaceae</taxon>
        <taxon>Enhygromyxa</taxon>
    </lineage>
</organism>
<dbReference type="RefSeq" id="WP_106389876.1">
    <property type="nucleotide sequence ID" value="NZ_PVNK01000017.1"/>
</dbReference>
<evidence type="ECO:0008006" key="3">
    <source>
        <dbReference type="Google" id="ProtNLM"/>
    </source>
</evidence>
<comment type="caution">
    <text evidence="1">The sequence shown here is derived from an EMBL/GenBank/DDBJ whole genome shotgun (WGS) entry which is preliminary data.</text>
</comment>
<keyword evidence="2" id="KW-1185">Reference proteome</keyword>
<gene>
    <name evidence="1" type="ORF">ENSA5_04070</name>
</gene>
<dbReference type="Proteomes" id="UP000237968">
    <property type="component" value="Unassembled WGS sequence"/>
</dbReference>
<sequence>MPWTIDDLHATPTPNLPRTCASTYYAWRRAIRDRGIHPKDAAEEVGDANYELYNGAGTKGTIRMSQSHRVWFTLNSDTEEVIVNKVGTHQQPRGW</sequence>
<accession>A0A2S9YJK4</accession>
<evidence type="ECO:0000313" key="1">
    <source>
        <dbReference type="EMBL" id="PRQ05288.1"/>
    </source>
</evidence>
<reference evidence="1 2" key="1">
    <citation type="submission" date="2018-03" db="EMBL/GenBank/DDBJ databases">
        <title>Draft Genome Sequences of the Obligatory Marine Myxobacteria Enhygromyxa salina SWB005.</title>
        <authorList>
            <person name="Poehlein A."/>
            <person name="Moghaddam J.A."/>
            <person name="Harms H."/>
            <person name="Alanjari M."/>
            <person name="Koenig G.M."/>
            <person name="Daniel R."/>
            <person name="Schaeberle T.F."/>
        </authorList>
    </citation>
    <scope>NUCLEOTIDE SEQUENCE [LARGE SCALE GENOMIC DNA]</scope>
    <source>
        <strain evidence="1 2">SWB005</strain>
    </source>
</reference>
<proteinExistence type="predicted"/>
<evidence type="ECO:0000313" key="2">
    <source>
        <dbReference type="Proteomes" id="UP000237968"/>
    </source>
</evidence>
<dbReference type="OrthoDB" id="6630555at2"/>
<name>A0A2S9YJK4_9BACT</name>
<dbReference type="EMBL" id="PVNK01000017">
    <property type="protein sequence ID" value="PRQ05288.1"/>
    <property type="molecule type" value="Genomic_DNA"/>
</dbReference>
<protein>
    <recommendedName>
        <fullName evidence="3">Cytotoxic translational repressor of toxin-antitoxin stability system</fullName>
    </recommendedName>
</protein>
<dbReference type="AlphaFoldDB" id="A0A2S9YJK4"/>